<evidence type="ECO:0000313" key="3">
    <source>
        <dbReference type="Proteomes" id="UP000324222"/>
    </source>
</evidence>
<evidence type="ECO:0000313" key="2">
    <source>
        <dbReference type="EMBL" id="MPC60647.1"/>
    </source>
</evidence>
<keyword evidence="3" id="KW-1185">Reference proteome</keyword>
<feature type="region of interest" description="Disordered" evidence="1">
    <location>
        <begin position="1"/>
        <end position="36"/>
    </location>
</feature>
<accession>A0A5B7GTZ8</accession>
<protein>
    <submittedName>
        <fullName evidence="2">Uncharacterized protein</fullName>
    </submittedName>
</protein>
<comment type="caution">
    <text evidence="2">The sequence shown here is derived from an EMBL/GenBank/DDBJ whole genome shotgun (WGS) entry which is preliminary data.</text>
</comment>
<feature type="compositionally biased region" description="Polar residues" evidence="1">
    <location>
        <begin position="1"/>
        <end position="11"/>
    </location>
</feature>
<dbReference type="EMBL" id="VSRR010017753">
    <property type="protein sequence ID" value="MPC60647.1"/>
    <property type="molecule type" value="Genomic_DNA"/>
</dbReference>
<gene>
    <name evidence="2" type="ORF">E2C01_054702</name>
</gene>
<organism evidence="2 3">
    <name type="scientific">Portunus trituberculatus</name>
    <name type="common">Swimming crab</name>
    <name type="synonym">Neptunus trituberculatus</name>
    <dbReference type="NCBI Taxonomy" id="210409"/>
    <lineage>
        <taxon>Eukaryota</taxon>
        <taxon>Metazoa</taxon>
        <taxon>Ecdysozoa</taxon>
        <taxon>Arthropoda</taxon>
        <taxon>Crustacea</taxon>
        <taxon>Multicrustacea</taxon>
        <taxon>Malacostraca</taxon>
        <taxon>Eumalacostraca</taxon>
        <taxon>Eucarida</taxon>
        <taxon>Decapoda</taxon>
        <taxon>Pleocyemata</taxon>
        <taxon>Brachyura</taxon>
        <taxon>Eubrachyura</taxon>
        <taxon>Portunoidea</taxon>
        <taxon>Portunidae</taxon>
        <taxon>Portuninae</taxon>
        <taxon>Portunus</taxon>
    </lineage>
</organism>
<sequence>MTELSLITTAACTRPMPSRDGLHSCPQGPATRQRLRHQRYTTTQGNIRLNLLHRRPSEWRDPAELDASASRSLRPAGHGGPSLVESHEGRKA</sequence>
<proteinExistence type="predicted"/>
<evidence type="ECO:0000256" key="1">
    <source>
        <dbReference type="SAM" id="MobiDB-lite"/>
    </source>
</evidence>
<dbReference type="AlphaFoldDB" id="A0A5B7GTZ8"/>
<reference evidence="2 3" key="1">
    <citation type="submission" date="2019-05" db="EMBL/GenBank/DDBJ databases">
        <title>Another draft genome of Portunus trituberculatus and its Hox gene families provides insights of decapod evolution.</title>
        <authorList>
            <person name="Jeong J.-H."/>
            <person name="Song I."/>
            <person name="Kim S."/>
            <person name="Choi T."/>
            <person name="Kim D."/>
            <person name="Ryu S."/>
            <person name="Kim W."/>
        </authorList>
    </citation>
    <scope>NUCLEOTIDE SEQUENCE [LARGE SCALE GENOMIC DNA]</scope>
    <source>
        <tissue evidence="2">Muscle</tissue>
    </source>
</reference>
<dbReference type="Proteomes" id="UP000324222">
    <property type="component" value="Unassembled WGS sequence"/>
</dbReference>
<name>A0A5B7GTZ8_PORTR</name>
<feature type="region of interest" description="Disordered" evidence="1">
    <location>
        <begin position="53"/>
        <end position="92"/>
    </location>
</feature>